<evidence type="ECO:0000256" key="1">
    <source>
        <dbReference type="SAM" id="Phobius"/>
    </source>
</evidence>
<reference evidence="2" key="1">
    <citation type="submission" date="2022-03" db="EMBL/GenBank/DDBJ databases">
        <title>Draft genome sequence of Aduncisulcus paluster, a free-living microaerophilic Fornicata.</title>
        <authorList>
            <person name="Yuyama I."/>
            <person name="Kume K."/>
            <person name="Tamura T."/>
            <person name="Inagaki Y."/>
            <person name="Hashimoto T."/>
        </authorList>
    </citation>
    <scope>NUCLEOTIDE SEQUENCE</scope>
    <source>
        <strain evidence="2">NY0171</strain>
    </source>
</reference>
<keyword evidence="1" id="KW-1133">Transmembrane helix</keyword>
<dbReference type="Proteomes" id="UP001057375">
    <property type="component" value="Unassembled WGS sequence"/>
</dbReference>
<accession>A0ABQ5K2Z8</accession>
<proteinExistence type="predicted"/>
<protein>
    <submittedName>
        <fullName evidence="2">Uncharacterized protein</fullName>
    </submittedName>
</protein>
<evidence type="ECO:0000313" key="2">
    <source>
        <dbReference type="EMBL" id="GKT26704.1"/>
    </source>
</evidence>
<sequence>MSSTITADERRKRLLAKSRERMAMAQGMDVIEAIQNSPSESESMKETSSPSGINAVSLARDIHPHLDDESPGNIDLPSILNGIFSSISPKIDSFSKNKTTPPSKYISYISILHVIFSCLFAVLIGIHDSSLLSSIIEQNPTVVSIFFHRIFNRFGCWRVYFTIEALFLGMKYLAGFRIQIKLLFKILQSFIDRIAVFIVIYAIFFFGSGCIDEMYFHTTSESSLIVEA</sequence>
<gene>
    <name evidence="2" type="ORF">ADUPG1_013447</name>
</gene>
<name>A0ABQ5K2Z8_9EUKA</name>
<feature type="transmembrane region" description="Helical" evidence="1">
    <location>
        <begin position="157"/>
        <end position="174"/>
    </location>
</feature>
<keyword evidence="1" id="KW-0472">Membrane</keyword>
<evidence type="ECO:0000313" key="3">
    <source>
        <dbReference type="Proteomes" id="UP001057375"/>
    </source>
</evidence>
<comment type="caution">
    <text evidence="2">The sequence shown here is derived from an EMBL/GenBank/DDBJ whole genome shotgun (WGS) entry which is preliminary data.</text>
</comment>
<feature type="transmembrane region" description="Helical" evidence="1">
    <location>
        <begin position="105"/>
        <end position="126"/>
    </location>
</feature>
<keyword evidence="3" id="KW-1185">Reference proteome</keyword>
<keyword evidence="1" id="KW-0812">Transmembrane</keyword>
<feature type="transmembrane region" description="Helical" evidence="1">
    <location>
        <begin position="194"/>
        <end position="216"/>
    </location>
</feature>
<dbReference type="EMBL" id="BQXS01012673">
    <property type="protein sequence ID" value="GKT26704.1"/>
    <property type="molecule type" value="Genomic_DNA"/>
</dbReference>
<organism evidence="2 3">
    <name type="scientific">Aduncisulcus paluster</name>
    <dbReference type="NCBI Taxonomy" id="2918883"/>
    <lineage>
        <taxon>Eukaryota</taxon>
        <taxon>Metamonada</taxon>
        <taxon>Carpediemonas-like organisms</taxon>
        <taxon>Aduncisulcus</taxon>
    </lineage>
</organism>